<evidence type="ECO:0000256" key="3">
    <source>
        <dbReference type="PROSITE-ProRule" id="PRU00221"/>
    </source>
</evidence>
<dbReference type="PANTHER" id="PTHR22844:SF370">
    <property type="entry name" value="OS12G0594000 PROTEIN"/>
    <property type="match status" value="1"/>
</dbReference>
<keyword evidence="5" id="KW-0808">Transferase</keyword>
<evidence type="ECO:0000256" key="2">
    <source>
        <dbReference type="ARBA" id="ARBA00022737"/>
    </source>
</evidence>
<feature type="region of interest" description="Disordered" evidence="4">
    <location>
        <begin position="39"/>
        <end position="64"/>
    </location>
</feature>
<dbReference type="InterPro" id="IPR001680">
    <property type="entry name" value="WD40_rpt"/>
</dbReference>
<keyword evidence="6" id="KW-1185">Reference proteome</keyword>
<dbReference type="InterPro" id="IPR036322">
    <property type="entry name" value="WD40_repeat_dom_sf"/>
</dbReference>
<dbReference type="GO" id="GO:0016301">
    <property type="term" value="F:kinase activity"/>
    <property type="evidence" value="ECO:0007669"/>
    <property type="project" value="UniProtKB-KW"/>
</dbReference>
<evidence type="ECO:0000313" key="6">
    <source>
        <dbReference type="Proteomes" id="UP001237642"/>
    </source>
</evidence>
<feature type="repeat" description="WD" evidence="3">
    <location>
        <begin position="344"/>
        <end position="373"/>
    </location>
</feature>
<proteinExistence type="predicted"/>
<evidence type="ECO:0000256" key="4">
    <source>
        <dbReference type="SAM" id="MobiDB-lite"/>
    </source>
</evidence>
<name>A0AAD8IZT6_9APIA</name>
<dbReference type="InterPro" id="IPR015943">
    <property type="entry name" value="WD40/YVTN_repeat-like_dom_sf"/>
</dbReference>
<keyword evidence="2" id="KW-0677">Repeat</keyword>
<dbReference type="Proteomes" id="UP001237642">
    <property type="component" value="Unassembled WGS sequence"/>
</dbReference>
<dbReference type="Pfam" id="PF00400">
    <property type="entry name" value="WD40"/>
    <property type="match status" value="5"/>
</dbReference>
<dbReference type="SMART" id="SM00320">
    <property type="entry name" value="WD40"/>
    <property type="match status" value="7"/>
</dbReference>
<dbReference type="AlphaFoldDB" id="A0AAD8IZT6"/>
<gene>
    <name evidence="5" type="ORF">POM88_014118</name>
</gene>
<dbReference type="PANTHER" id="PTHR22844">
    <property type="entry name" value="F-BOX AND WD40 DOMAIN PROTEIN"/>
    <property type="match status" value="1"/>
</dbReference>
<keyword evidence="1 3" id="KW-0853">WD repeat</keyword>
<dbReference type="EMBL" id="JAUIZM010000003">
    <property type="protein sequence ID" value="KAK1395062.1"/>
    <property type="molecule type" value="Genomic_DNA"/>
</dbReference>
<dbReference type="FunFam" id="2.130.10.10:FF:000775">
    <property type="entry name" value="BnaA09g28200D protein"/>
    <property type="match status" value="1"/>
</dbReference>
<reference evidence="5" key="2">
    <citation type="submission" date="2023-05" db="EMBL/GenBank/DDBJ databases">
        <authorList>
            <person name="Schelkunov M.I."/>
        </authorList>
    </citation>
    <scope>NUCLEOTIDE SEQUENCE</scope>
    <source>
        <strain evidence="5">Hsosn_3</strain>
        <tissue evidence="5">Leaf</tissue>
    </source>
</reference>
<dbReference type="InterPro" id="IPR045182">
    <property type="entry name" value="JINGUBANG-like"/>
</dbReference>
<comment type="caution">
    <text evidence="5">The sequence shown here is derived from an EMBL/GenBank/DDBJ whole genome shotgun (WGS) entry which is preliminary data.</text>
</comment>
<evidence type="ECO:0000256" key="1">
    <source>
        <dbReference type="ARBA" id="ARBA00022574"/>
    </source>
</evidence>
<dbReference type="PRINTS" id="PR00320">
    <property type="entry name" value="GPROTEINBRPT"/>
</dbReference>
<accession>A0AAD8IZT6</accession>
<protein>
    <submittedName>
        <fullName evidence="5">Myosin heavy chain kinase B</fullName>
    </submittedName>
</protein>
<keyword evidence="5" id="KW-0418">Kinase</keyword>
<dbReference type="InterPro" id="IPR020472">
    <property type="entry name" value="WD40_PAC1"/>
</dbReference>
<dbReference type="CDD" id="cd00200">
    <property type="entry name" value="WD40"/>
    <property type="match status" value="1"/>
</dbReference>
<dbReference type="PROSITE" id="PS50082">
    <property type="entry name" value="WD_REPEATS_2"/>
    <property type="match status" value="3"/>
</dbReference>
<evidence type="ECO:0000313" key="5">
    <source>
        <dbReference type="EMBL" id="KAK1395062.1"/>
    </source>
</evidence>
<feature type="repeat" description="WD" evidence="3">
    <location>
        <begin position="211"/>
        <end position="252"/>
    </location>
</feature>
<organism evidence="5 6">
    <name type="scientific">Heracleum sosnowskyi</name>
    <dbReference type="NCBI Taxonomy" id="360622"/>
    <lineage>
        <taxon>Eukaryota</taxon>
        <taxon>Viridiplantae</taxon>
        <taxon>Streptophyta</taxon>
        <taxon>Embryophyta</taxon>
        <taxon>Tracheophyta</taxon>
        <taxon>Spermatophyta</taxon>
        <taxon>Magnoliopsida</taxon>
        <taxon>eudicotyledons</taxon>
        <taxon>Gunneridae</taxon>
        <taxon>Pentapetalae</taxon>
        <taxon>asterids</taxon>
        <taxon>campanulids</taxon>
        <taxon>Apiales</taxon>
        <taxon>Apiaceae</taxon>
        <taxon>Apioideae</taxon>
        <taxon>apioid superclade</taxon>
        <taxon>Tordylieae</taxon>
        <taxon>Tordyliinae</taxon>
        <taxon>Heracleum</taxon>
    </lineage>
</organism>
<reference evidence="5" key="1">
    <citation type="submission" date="2023-02" db="EMBL/GenBank/DDBJ databases">
        <title>Genome of toxic invasive species Heracleum sosnowskyi carries increased number of genes despite the absence of recent whole-genome duplications.</title>
        <authorList>
            <person name="Schelkunov M."/>
            <person name="Shtratnikova V."/>
            <person name="Makarenko M."/>
            <person name="Klepikova A."/>
            <person name="Omelchenko D."/>
            <person name="Novikova G."/>
            <person name="Obukhova E."/>
            <person name="Bogdanov V."/>
            <person name="Penin A."/>
            <person name="Logacheva M."/>
        </authorList>
    </citation>
    <scope>NUCLEOTIDE SEQUENCE</scope>
    <source>
        <strain evidence="5">Hsosn_3</strain>
        <tissue evidence="5">Leaf</tissue>
    </source>
</reference>
<dbReference type="Gene3D" id="2.130.10.10">
    <property type="entry name" value="YVTN repeat-like/Quinoprotein amine dehydrogenase"/>
    <property type="match status" value="3"/>
</dbReference>
<sequence>MTSTSSPTLRRTKFGNLIKLDINSLDYHEDSDVELYNHHRHHHRLENAPATPSPSSYNTTPNASPYTSFSPWNQPISPFINSPWLQPSPPNSNQTGLLGSLVREQGHVYSLAVSSDLLYTGSDSKNIHVWKNMQQFSGFKSNTTGLVKAIVVSKQRIFTAHQDGKIRVWKLHKNNNEYKRIGSLPSTKDYIVCSMNMKKYVEIRRKKKVPWIRHFDVVSCMSLDEESGMLYSGSWDKTIKVWRLSDYKCMESFNAHDDAVNAVAACYGGFVFSGGADGTVKMWRKELVGKYTRHVLVENLLNGENSVTSVVVADEGRAVYGGASDGMVSYWWRVMGNLEYGGALRGHKMAVLCLATAGKLVMSGSADKSICVWRREEDGEHLWLRVLTGHGGPVKCLAVEVEEDGGDEEVVNDQRWRLYSGSLDKSIKVWRVSENAYQIINR</sequence>
<feature type="compositionally biased region" description="Polar residues" evidence="4">
    <location>
        <begin position="53"/>
        <end position="64"/>
    </location>
</feature>
<dbReference type="PROSITE" id="PS50294">
    <property type="entry name" value="WD_REPEATS_REGION"/>
    <property type="match status" value="1"/>
</dbReference>
<feature type="repeat" description="WD" evidence="3">
    <location>
        <begin position="253"/>
        <end position="283"/>
    </location>
</feature>
<dbReference type="SUPFAM" id="SSF50978">
    <property type="entry name" value="WD40 repeat-like"/>
    <property type="match status" value="1"/>
</dbReference>